<dbReference type="Proteomes" id="UP000494165">
    <property type="component" value="Unassembled WGS sequence"/>
</dbReference>
<dbReference type="EMBL" id="CADEPI010000103">
    <property type="protein sequence ID" value="CAB3374798.1"/>
    <property type="molecule type" value="Genomic_DNA"/>
</dbReference>
<keyword evidence="2" id="KW-1133">Transmembrane helix</keyword>
<sequence length="170" mass="17762">MIHICINSSRCKVTFYLYLDIYAHRLVENNQHCMLANAVARKVIKFAPALYNIKGSVVLTTGNNRTMDTVRISLLFALLFAVAAVNASSTGQGGSSRLSTGQGYNTQNQGYGTGHSTGQSGQHSSGHLGQSTGHQTGQSSGHQSGHGTGHSSGTGGGYGHQQQGTSSHLG</sequence>
<evidence type="ECO:0000313" key="4">
    <source>
        <dbReference type="Proteomes" id="UP000494165"/>
    </source>
</evidence>
<feature type="compositionally biased region" description="Polar residues" evidence="1">
    <location>
        <begin position="89"/>
        <end position="99"/>
    </location>
</feature>
<proteinExistence type="predicted"/>
<dbReference type="AlphaFoldDB" id="A0A8S1CVH2"/>
<feature type="compositionally biased region" description="Gly residues" evidence="1">
    <location>
        <begin position="144"/>
        <end position="159"/>
    </location>
</feature>
<feature type="transmembrane region" description="Helical" evidence="2">
    <location>
        <begin position="69"/>
        <end position="87"/>
    </location>
</feature>
<name>A0A8S1CVH2_9INSE</name>
<evidence type="ECO:0000256" key="2">
    <source>
        <dbReference type="SAM" id="Phobius"/>
    </source>
</evidence>
<keyword evidence="2" id="KW-0812">Transmembrane</keyword>
<accession>A0A8S1CVH2</accession>
<organism evidence="3 4">
    <name type="scientific">Cloeon dipterum</name>
    <dbReference type="NCBI Taxonomy" id="197152"/>
    <lineage>
        <taxon>Eukaryota</taxon>
        <taxon>Metazoa</taxon>
        <taxon>Ecdysozoa</taxon>
        <taxon>Arthropoda</taxon>
        <taxon>Hexapoda</taxon>
        <taxon>Insecta</taxon>
        <taxon>Pterygota</taxon>
        <taxon>Palaeoptera</taxon>
        <taxon>Ephemeroptera</taxon>
        <taxon>Pisciforma</taxon>
        <taxon>Baetidae</taxon>
        <taxon>Cloeon</taxon>
    </lineage>
</organism>
<comment type="caution">
    <text evidence="3">The sequence shown here is derived from an EMBL/GenBank/DDBJ whole genome shotgun (WGS) entry which is preliminary data.</text>
</comment>
<feature type="compositionally biased region" description="Low complexity" evidence="1">
    <location>
        <begin position="160"/>
        <end position="170"/>
    </location>
</feature>
<gene>
    <name evidence="3" type="ORF">CLODIP_2_CD04817</name>
</gene>
<protein>
    <submittedName>
        <fullName evidence="3">Uncharacterized protein</fullName>
    </submittedName>
</protein>
<evidence type="ECO:0000256" key="1">
    <source>
        <dbReference type="SAM" id="MobiDB-lite"/>
    </source>
</evidence>
<evidence type="ECO:0000313" key="3">
    <source>
        <dbReference type="EMBL" id="CAB3374798.1"/>
    </source>
</evidence>
<keyword evidence="2" id="KW-0472">Membrane</keyword>
<feature type="region of interest" description="Disordered" evidence="1">
    <location>
        <begin position="89"/>
        <end position="170"/>
    </location>
</feature>
<keyword evidence="4" id="KW-1185">Reference proteome</keyword>
<reference evidence="3 4" key="1">
    <citation type="submission" date="2020-04" db="EMBL/GenBank/DDBJ databases">
        <authorList>
            <person name="Alioto T."/>
            <person name="Alioto T."/>
            <person name="Gomez Garrido J."/>
        </authorList>
    </citation>
    <scope>NUCLEOTIDE SEQUENCE [LARGE SCALE GENOMIC DNA]</scope>
</reference>
<feature type="compositionally biased region" description="Low complexity" evidence="1">
    <location>
        <begin position="100"/>
        <end position="143"/>
    </location>
</feature>